<name>A0A5D2HCI7_GOSDA</name>
<sequence>MTPFSLLLFLLFFAANIAFLSAVTDPHDAAALQSLKDSWQNTPPSWDKSDDPCGTAWEGVTCNSSRVTALGLSTMGLKGKLSGDIGGLTELRSLDLSFNRDLTGSLSPRLGDLEKLNILILAGCGFTGNIPEELGNLAELSFLALNSNNFTGKIPPSLGKLSKLYWLDLADNQLVGAIPVSTPTSPGLDLLLKAKHFHFNKNKLSGAIPPKLFSSEMVLIHILFDGNQLTGNIPSTLGHVQTLEVLRLDRNALWGEVPSNLNNLTNINDLNLAHNNLTGPLPDLTSMNTLNYVDLSNNSFDPTEAPVWFSTLSSLTTLVIEHGSLRGPVPEKLFSFPQIQQVKLRNNAFNGTLNLGDSVGTQLQLVDLQNNQISSITLGSGYSNTLILIGNPVCTTAISNTNFCQIQQQNTKPYSTSLANCGSKSCPIDQKLSPQSCECAYPFEGTLYFRGPMFRELFNVNMFHSLEMSLWVKLGLTPGSVFLQNPFFNVDDYLQIQLALFPSSGEYFNRSEVLRIGFDLSNQTYKPPPEFGPYYFIASPYPFPASHGTSVSKGVIISVATGAAILVLGLVGVGIYAVRQKKRAEKAIGLSNPFASWAPSGKDSGGAPQLKGARWFSYDELKKCTNNFSDSNELGYGGYGKVYKGTLSDGQSVAIKRAQHGSMQGGLEFKTEIELLSRVHHKNLVGLVGFCFDQGEQMLVYEFMANGTLRESLSGRSGIYLDWKRRLRISLGSARGLAYLHELANPPIIHRDIKSTNILLDENLTAKVADFGLSKLVSDSSKGHVSTQVKGTLGYLDPEYYMTQQLTEKSDVYSFGVVMLELITAKQPIEKGKYVVREVRSVMDTKDDEHYGLRELMDPCIRSSGNLLGFGKFLELAMQCVEDSATDRPTMSDVVKAIETILQNDGMNTNSTTSASSSATDFGVAKGSLRHPYADALPKKEVNVSDSDAFDYSGGYTLSAKVEPK</sequence>
<proteinExistence type="inferred from homology"/>
<evidence type="ECO:0000256" key="14">
    <source>
        <dbReference type="ARBA" id="ARBA00023136"/>
    </source>
</evidence>
<dbReference type="InterPro" id="IPR032675">
    <property type="entry name" value="LRR_dom_sf"/>
</dbReference>
<dbReference type="PROSITE" id="PS00107">
    <property type="entry name" value="PROTEIN_KINASE_ATP"/>
    <property type="match status" value="1"/>
</dbReference>
<dbReference type="PANTHER" id="PTHR45974:SF242">
    <property type="entry name" value="LEUCINE-RICH REPEAT PROTEIN KINASE FAMILY PROTEIN"/>
    <property type="match status" value="1"/>
</dbReference>
<evidence type="ECO:0000256" key="7">
    <source>
        <dbReference type="ARBA" id="ARBA00022692"/>
    </source>
</evidence>
<evidence type="ECO:0000256" key="17">
    <source>
        <dbReference type="PROSITE-ProRule" id="PRU10141"/>
    </source>
</evidence>
<keyword evidence="5" id="KW-0433">Leucine-rich repeat</keyword>
<dbReference type="InterPro" id="IPR008271">
    <property type="entry name" value="Ser/Thr_kinase_AS"/>
</dbReference>
<dbReference type="Gene3D" id="3.80.10.10">
    <property type="entry name" value="Ribonuclease Inhibitor"/>
    <property type="match status" value="2"/>
</dbReference>
<dbReference type="SMR" id="A0A5D2HCI7"/>
<feature type="signal peptide" evidence="19">
    <location>
        <begin position="1"/>
        <end position="22"/>
    </location>
</feature>
<dbReference type="FunFam" id="3.30.200.20:FF:000328">
    <property type="entry name" value="Leucine-rich repeat protein kinase family protein"/>
    <property type="match status" value="1"/>
</dbReference>
<dbReference type="CDD" id="cd14066">
    <property type="entry name" value="STKc_IRAK"/>
    <property type="match status" value="1"/>
</dbReference>
<evidence type="ECO:0000256" key="18">
    <source>
        <dbReference type="SAM" id="Phobius"/>
    </source>
</evidence>
<dbReference type="FunFam" id="1.10.510.10:FF:000453">
    <property type="entry name" value="LRR receptor-like serine/threonine-protein kinase HSL2"/>
    <property type="match status" value="1"/>
</dbReference>
<evidence type="ECO:0000313" key="21">
    <source>
        <dbReference type="EMBL" id="TYH27981.1"/>
    </source>
</evidence>
<dbReference type="PROSITE" id="PS00108">
    <property type="entry name" value="PROTEIN_KINASE_ST"/>
    <property type="match status" value="1"/>
</dbReference>
<keyword evidence="4" id="KW-0723">Serine/threonine-protein kinase</keyword>
<evidence type="ECO:0000256" key="11">
    <source>
        <dbReference type="ARBA" id="ARBA00022777"/>
    </source>
</evidence>
<evidence type="ECO:0000256" key="6">
    <source>
        <dbReference type="ARBA" id="ARBA00022679"/>
    </source>
</evidence>
<feature type="binding site" evidence="17">
    <location>
        <position position="656"/>
    </location>
    <ligand>
        <name>ATP</name>
        <dbReference type="ChEBI" id="CHEBI:30616"/>
    </ligand>
</feature>
<dbReference type="GO" id="GO:0005524">
    <property type="term" value="F:ATP binding"/>
    <property type="evidence" value="ECO:0007669"/>
    <property type="project" value="UniProtKB-UniRule"/>
</dbReference>
<dbReference type="Proteomes" id="UP000323506">
    <property type="component" value="Chromosome A02"/>
</dbReference>
<reference evidence="21 22" key="1">
    <citation type="submission" date="2019-06" db="EMBL/GenBank/DDBJ databases">
        <title>WGS assembly of Gossypium darwinii.</title>
        <authorList>
            <person name="Chen Z.J."/>
            <person name="Sreedasyam A."/>
            <person name="Ando A."/>
            <person name="Song Q."/>
            <person name="De L."/>
            <person name="Hulse-Kemp A."/>
            <person name="Ding M."/>
            <person name="Ye W."/>
            <person name="Kirkbride R."/>
            <person name="Jenkins J."/>
            <person name="Plott C."/>
            <person name="Lovell J."/>
            <person name="Lin Y.-M."/>
            <person name="Vaughn R."/>
            <person name="Liu B."/>
            <person name="Li W."/>
            <person name="Simpson S."/>
            <person name="Scheffler B."/>
            <person name="Saski C."/>
            <person name="Grover C."/>
            <person name="Hu G."/>
            <person name="Conover J."/>
            <person name="Carlson J."/>
            <person name="Shu S."/>
            <person name="Boston L."/>
            <person name="Williams M."/>
            <person name="Peterson D."/>
            <person name="Mcgee K."/>
            <person name="Jones D."/>
            <person name="Wendel J."/>
            <person name="Stelly D."/>
            <person name="Grimwood J."/>
            <person name="Schmutz J."/>
        </authorList>
    </citation>
    <scope>NUCLEOTIDE SEQUENCE [LARGE SCALE GENOMIC DNA]</scope>
    <source>
        <strain evidence="21">1808015.09</strain>
    </source>
</reference>
<keyword evidence="13 18" id="KW-1133">Transmembrane helix</keyword>
<dbReference type="InterPro" id="IPR000719">
    <property type="entry name" value="Prot_kinase_dom"/>
</dbReference>
<keyword evidence="22" id="KW-1185">Reference proteome</keyword>
<keyword evidence="12 17" id="KW-0067">ATP-binding</keyword>
<dbReference type="Pfam" id="PF08263">
    <property type="entry name" value="LRRNT_2"/>
    <property type="match status" value="1"/>
</dbReference>
<keyword evidence="16" id="KW-0325">Glycoprotein</keyword>
<dbReference type="PANTHER" id="PTHR45974">
    <property type="entry name" value="RECEPTOR-LIKE PROTEIN 55"/>
    <property type="match status" value="1"/>
</dbReference>
<accession>A0A5D2HCI7</accession>
<dbReference type="InterPro" id="IPR001611">
    <property type="entry name" value="Leu-rich_rpt"/>
</dbReference>
<gene>
    <name evidence="21" type="ORF">ES288_A02G110000v1</name>
</gene>
<dbReference type="SUPFAM" id="SSF56112">
    <property type="entry name" value="Protein kinase-like (PK-like)"/>
    <property type="match status" value="1"/>
</dbReference>
<dbReference type="SUPFAM" id="SSF52058">
    <property type="entry name" value="L domain-like"/>
    <property type="match status" value="1"/>
</dbReference>
<dbReference type="AlphaFoldDB" id="A0A5D2HCI7"/>
<dbReference type="EC" id="2.7.11.1" evidence="3"/>
<keyword evidence="9" id="KW-0677">Repeat</keyword>
<keyword evidence="6" id="KW-0808">Transferase</keyword>
<protein>
    <recommendedName>
        <fullName evidence="3">non-specific serine/threonine protein kinase</fullName>
        <ecNumber evidence="3">2.7.11.1</ecNumber>
    </recommendedName>
</protein>
<evidence type="ECO:0000256" key="2">
    <source>
        <dbReference type="ARBA" id="ARBA00008684"/>
    </source>
</evidence>
<evidence type="ECO:0000256" key="9">
    <source>
        <dbReference type="ARBA" id="ARBA00022737"/>
    </source>
</evidence>
<dbReference type="Gene3D" id="3.30.200.20">
    <property type="entry name" value="Phosphorylase Kinase, domain 1"/>
    <property type="match status" value="1"/>
</dbReference>
<dbReference type="InterPro" id="IPR013210">
    <property type="entry name" value="LRR_N_plant-typ"/>
</dbReference>
<dbReference type="Pfam" id="PF00560">
    <property type="entry name" value="LRR_1"/>
    <property type="match status" value="2"/>
</dbReference>
<keyword evidence="11" id="KW-0418">Kinase</keyword>
<keyword evidence="8 19" id="KW-0732">Signal</keyword>
<dbReference type="PROSITE" id="PS50011">
    <property type="entry name" value="PROTEIN_KINASE_DOM"/>
    <property type="match status" value="1"/>
</dbReference>
<organism evidence="21 22">
    <name type="scientific">Gossypium darwinii</name>
    <name type="common">Darwin's cotton</name>
    <name type="synonym">Gossypium barbadense var. darwinii</name>
    <dbReference type="NCBI Taxonomy" id="34276"/>
    <lineage>
        <taxon>Eukaryota</taxon>
        <taxon>Viridiplantae</taxon>
        <taxon>Streptophyta</taxon>
        <taxon>Embryophyta</taxon>
        <taxon>Tracheophyta</taxon>
        <taxon>Spermatophyta</taxon>
        <taxon>Magnoliopsida</taxon>
        <taxon>eudicotyledons</taxon>
        <taxon>Gunneridae</taxon>
        <taxon>Pentapetalae</taxon>
        <taxon>rosids</taxon>
        <taxon>malvids</taxon>
        <taxon>Malvales</taxon>
        <taxon>Malvaceae</taxon>
        <taxon>Malvoideae</taxon>
        <taxon>Gossypium</taxon>
    </lineage>
</organism>
<comment type="similarity">
    <text evidence="2">Belongs to the protein kinase superfamily. Ser/Thr protein kinase family.</text>
</comment>
<evidence type="ECO:0000256" key="15">
    <source>
        <dbReference type="ARBA" id="ARBA00023170"/>
    </source>
</evidence>
<dbReference type="FunFam" id="3.80.10.10:FF:000363">
    <property type="entry name" value="Leucine-rich repeat family protein"/>
    <property type="match status" value="1"/>
</dbReference>
<comment type="subcellular location">
    <subcellularLocation>
        <location evidence="1">Membrane</location>
        <topology evidence="1">Single-pass type I membrane protein</topology>
    </subcellularLocation>
</comment>
<evidence type="ECO:0000256" key="13">
    <source>
        <dbReference type="ARBA" id="ARBA00022989"/>
    </source>
</evidence>
<dbReference type="InterPro" id="IPR011009">
    <property type="entry name" value="Kinase-like_dom_sf"/>
</dbReference>
<feature type="domain" description="Protein kinase" evidence="20">
    <location>
        <begin position="628"/>
        <end position="902"/>
    </location>
</feature>
<evidence type="ECO:0000256" key="10">
    <source>
        <dbReference type="ARBA" id="ARBA00022741"/>
    </source>
</evidence>
<dbReference type="InterPro" id="IPR017441">
    <property type="entry name" value="Protein_kinase_ATP_BS"/>
</dbReference>
<evidence type="ECO:0000256" key="4">
    <source>
        <dbReference type="ARBA" id="ARBA00022527"/>
    </source>
</evidence>
<dbReference type="Pfam" id="PF07714">
    <property type="entry name" value="PK_Tyr_Ser-Thr"/>
    <property type="match status" value="1"/>
</dbReference>
<dbReference type="EMBL" id="CM017689">
    <property type="protein sequence ID" value="TYH27981.1"/>
    <property type="molecule type" value="Genomic_DNA"/>
</dbReference>
<feature type="transmembrane region" description="Helical" evidence="18">
    <location>
        <begin position="555"/>
        <end position="578"/>
    </location>
</feature>
<keyword evidence="10 17" id="KW-0547">Nucleotide-binding</keyword>
<evidence type="ECO:0000256" key="1">
    <source>
        <dbReference type="ARBA" id="ARBA00004479"/>
    </source>
</evidence>
<dbReference type="Gene3D" id="1.10.510.10">
    <property type="entry name" value="Transferase(Phosphotransferase) domain 1"/>
    <property type="match status" value="1"/>
</dbReference>
<evidence type="ECO:0000256" key="5">
    <source>
        <dbReference type="ARBA" id="ARBA00022614"/>
    </source>
</evidence>
<keyword evidence="7 18" id="KW-0812">Transmembrane</keyword>
<evidence type="ECO:0000256" key="3">
    <source>
        <dbReference type="ARBA" id="ARBA00012513"/>
    </source>
</evidence>
<dbReference type="FunFam" id="3.80.10.10:FF:000830">
    <property type="entry name" value="Predicted protein"/>
    <property type="match status" value="1"/>
</dbReference>
<keyword evidence="14 18" id="KW-0472">Membrane</keyword>
<dbReference type="GO" id="GO:0004674">
    <property type="term" value="F:protein serine/threonine kinase activity"/>
    <property type="evidence" value="ECO:0007669"/>
    <property type="project" value="UniProtKB-KW"/>
</dbReference>
<evidence type="ECO:0000256" key="12">
    <source>
        <dbReference type="ARBA" id="ARBA00022840"/>
    </source>
</evidence>
<evidence type="ECO:0000256" key="19">
    <source>
        <dbReference type="SAM" id="SignalP"/>
    </source>
</evidence>
<keyword evidence="15" id="KW-0675">Receptor</keyword>
<evidence type="ECO:0000256" key="16">
    <source>
        <dbReference type="ARBA" id="ARBA00023180"/>
    </source>
</evidence>
<evidence type="ECO:0000259" key="20">
    <source>
        <dbReference type="PROSITE" id="PS50011"/>
    </source>
</evidence>
<feature type="chain" id="PRO_5022928431" description="non-specific serine/threonine protein kinase" evidence="19">
    <location>
        <begin position="23"/>
        <end position="965"/>
    </location>
</feature>
<dbReference type="SMART" id="SM00220">
    <property type="entry name" value="S_TKc"/>
    <property type="match status" value="1"/>
</dbReference>
<dbReference type="GO" id="GO:0016020">
    <property type="term" value="C:membrane"/>
    <property type="evidence" value="ECO:0007669"/>
    <property type="project" value="UniProtKB-SubCell"/>
</dbReference>
<evidence type="ECO:0000256" key="8">
    <source>
        <dbReference type="ARBA" id="ARBA00022729"/>
    </source>
</evidence>
<evidence type="ECO:0000313" key="22">
    <source>
        <dbReference type="Proteomes" id="UP000323506"/>
    </source>
</evidence>
<dbReference type="InterPro" id="IPR001245">
    <property type="entry name" value="Ser-Thr/Tyr_kinase_cat_dom"/>
</dbReference>